<dbReference type="PANTHER" id="PTHR24221:SF397">
    <property type="entry name" value="ABC TRANSPORTER, ATP-BINDING TRANSMEMBRANE PROTEIN"/>
    <property type="match status" value="1"/>
</dbReference>
<keyword evidence="2" id="KW-0813">Transport</keyword>
<keyword evidence="13" id="KW-1185">Reference proteome</keyword>
<feature type="transmembrane region" description="Helical" evidence="9">
    <location>
        <begin position="245"/>
        <end position="266"/>
    </location>
</feature>
<dbReference type="PANTHER" id="PTHR24221">
    <property type="entry name" value="ATP-BINDING CASSETTE SUB-FAMILY B"/>
    <property type="match status" value="1"/>
</dbReference>
<evidence type="ECO:0000256" key="8">
    <source>
        <dbReference type="ARBA" id="ARBA00023136"/>
    </source>
</evidence>
<dbReference type="OrthoDB" id="9762778at2"/>
<comment type="caution">
    <text evidence="12">The sequence shown here is derived from an EMBL/GenBank/DDBJ whole genome shotgun (WGS) entry which is preliminary data.</text>
</comment>
<evidence type="ECO:0000256" key="3">
    <source>
        <dbReference type="ARBA" id="ARBA00022475"/>
    </source>
</evidence>
<feature type="domain" description="ABC transporter" evidence="10">
    <location>
        <begin position="332"/>
        <end position="570"/>
    </location>
</feature>
<sequence>MAIYKKIFAYVPEAKGYGYLSLLLSVASAVGLVAGYYFVYCVMVALIQEGNVAHAMALSIRTMITLTVGSLLYFASGLASHKLGFHVETNLRKKGIDGVTNASFRFFDLNPSGVVRKTIDDNAGLTHQSVAHMIPDLGQAFVVPILSVILGFYVSIRLGIVLVVLIVIGGLLFKSMMGGETKFMQIYQDALKRMSAETVEYIRGIQVVKIFGADVQSFKALHDAIHDYAKYAYAYSKSCKLPYTAIQWLLIGVIAIVMVPLSLYLHRVGDMRSFYVELIMLLFISGVTFSSLMRIMYSSMYIFNANYALSNLEKMYDDMLKDKIAFGTKETFDGEDIAFSHVDFGYGDKSVFKDFNLNLDGGKTYALIGASGSGKSTLAKLLSGFYKIDGGDILIGGTPLSDYSEKAVAENIAFIFQDPKLFNGSIFDNIAVAKKGATEEEVLKALKDAASMDIIENLPNGIHTLIGAKGVYLSGGEKQRIAIARAMLKDAKIVVMDEASAAIDADNEYKLQASFKKLMEGKTVIMIAHRLTSVRNVDEILVMEKGKVVERGSHDVLMAKDSYYKRELLRYNMANDWRINDERAL</sequence>
<dbReference type="STRING" id="755172.HMPREF1863_00501"/>
<reference evidence="13" key="1">
    <citation type="submission" date="2016-01" db="EMBL/GenBank/DDBJ databases">
        <authorList>
            <person name="Mitreva M."/>
            <person name="Pepin K.H."/>
            <person name="Mihindukulasuriya K.A."/>
            <person name="Fulton R."/>
            <person name="Fronick C."/>
            <person name="O'Laughlin M."/>
            <person name="Miner T."/>
            <person name="Herter B."/>
            <person name="Rosa B.A."/>
            <person name="Cordes M."/>
            <person name="Tomlinson C."/>
            <person name="Wollam A."/>
            <person name="Palsikar V.B."/>
            <person name="Mardis E.R."/>
            <person name="Wilson R.K."/>
        </authorList>
    </citation>
    <scope>NUCLEOTIDE SEQUENCE [LARGE SCALE GENOMIC DNA]</scope>
    <source>
        <strain evidence="13">DNF00729</strain>
    </source>
</reference>
<evidence type="ECO:0000313" key="13">
    <source>
        <dbReference type="Proteomes" id="UP000070442"/>
    </source>
</evidence>
<dbReference type="PROSITE" id="PS00211">
    <property type="entry name" value="ABC_TRANSPORTER_1"/>
    <property type="match status" value="1"/>
</dbReference>
<keyword evidence="4 9" id="KW-0812">Transmembrane</keyword>
<protein>
    <submittedName>
        <fullName evidence="12">ABC transporter, ATP-binding protein</fullName>
    </submittedName>
</protein>
<dbReference type="RefSeq" id="WP_068367025.1">
    <property type="nucleotide sequence ID" value="NZ_KQ960171.1"/>
</dbReference>
<evidence type="ECO:0000256" key="9">
    <source>
        <dbReference type="SAM" id="Phobius"/>
    </source>
</evidence>
<keyword evidence="3" id="KW-1003">Cell membrane</keyword>
<dbReference type="Pfam" id="PF00005">
    <property type="entry name" value="ABC_tran"/>
    <property type="match status" value="1"/>
</dbReference>
<feature type="domain" description="ABC transmembrane type-1" evidence="11">
    <location>
        <begin position="20"/>
        <end position="259"/>
    </location>
</feature>
<dbReference type="Proteomes" id="UP000070442">
    <property type="component" value="Unassembled WGS sequence"/>
</dbReference>
<feature type="transmembrane region" description="Helical" evidence="9">
    <location>
        <begin position="145"/>
        <end position="173"/>
    </location>
</feature>
<feature type="transmembrane region" description="Helical" evidence="9">
    <location>
        <begin position="278"/>
        <end position="297"/>
    </location>
</feature>
<organism evidence="12 13">
    <name type="scientific">Aedoeadaptatus coxii</name>
    <dbReference type="NCBI Taxonomy" id="755172"/>
    <lineage>
        <taxon>Bacteria</taxon>
        <taxon>Bacillati</taxon>
        <taxon>Bacillota</taxon>
        <taxon>Tissierellia</taxon>
        <taxon>Tissierellales</taxon>
        <taxon>Peptoniphilaceae</taxon>
        <taxon>Aedoeadaptatus</taxon>
    </lineage>
</organism>
<dbReference type="GO" id="GO:0016887">
    <property type="term" value="F:ATP hydrolysis activity"/>
    <property type="evidence" value="ECO:0007669"/>
    <property type="project" value="InterPro"/>
</dbReference>
<dbReference type="Gene3D" id="1.20.1560.10">
    <property type="entry name" value="ABC transporter type 1, transmembrane domain"/>
    <property type="match status" value="1"/>
</dbReference>
<name>A0A134AI20_9FIRM</name>
<dbReference type="GO" id="GO:0005886">
    <property type="term" value="C:plasma membrane"/>
    <property type="evidence" value="ECO:0007669"/>
    <property type="project" value="UniProtKB-SubCell"/>
</dbReference>
<dbReference type="AlphaFoldDB" id="A0A134AI20"/>
<evidence type="ECO:0000256" key="1">
    <source>
        <dbReference type="ARBA" id="ARBA00004651"/>
    </source>
</evidence>
<dbReference type="EMBL" id="LSDG01000019">
    <property type="protein sequence ID" value="KXB67314.1"/>
    <property type="molecule type" value="Genomic_DNA"/>
</dbReference>
<evidence type="ECO:0000259" key="10">
    <source>
        <dbReference type="PROSITE" id="PS50893"/>
    </source>
</evidence>
<evidence type="ECO:0000256" key="7">
    <source>
        <dbReference type="ARBA" id="ARBA00022989"/>
    </source>
</evidence>
<dbReference type="InterPro" id="IPR003593">
    <property type="entry name" value="AAA+_ATPase"/>
</dbReference>
<proteinExistence type="predicted"/>
<comment type="subcellular location">
    <subcellularLocation>
        <location evidence="1">Cell membrane</location>
        <topology evidence="1">Multi-pass membrane protein</topology>
    </subcellularLocation>
</comment>
<dbReference type="PATRIC" id="fig|755172.3.peg.478"/>
<dbReference type="PROSITE" id="PS50929">
    <property type="entry name" value="ABC_TM1F"/>
    <property type="match status" value="1"/>
</dbReference>
<evidence type="ECO:0000256" key="2">
    <source>
        <dbReference type="ARBA" id="ARBA00022448"/>
    </source>
</evidence>
<dbReference type="SUPFAM" id="SSF90123">
    <property type="entry name" value="ABC transporter transmembrane region"/>
    <property type="match status" value="1"/>
</dbReference>
<dbReference type="Gene3D" id="3.40.50.300">
    <property type="entry name" value="P-loop containing nucleotide triphosphate hydrolases"/>
    <property type="match status" value="1"/>
</dbReference>
<dbReference type="InterPro" id="IPR017871">
    <property type="entry name" value="ABC_transporter-like_CS"/>
</dbReference>
<dbReference type="SMART" id="SM00382">
    <property type="entry name" value="AAA"/>
    <property type="match status" value="1"/>
</dbReference>
<dbReference type="InterPro" id="IPR011527">
    <property type="entry name" value="ABC1_TM_dom"/>
</dbReference>
<dbReference type="GO" id="GO:0005524">
    <property type="term" value="F:ATP binding"/>
    <property type="evidence" value="ECO:0007669"/>
    <property type="project" value="UniProtKB-KW"/>
</dbReference>
<gene>
    <name evidence="12" type="ORF">HMPREF1863_00501</name>
</gene>
<dbReference type="InterPro" id="IPR027417">
    <property type="entry name" value="P-loop_NTPase"/>
</dbReference>
<keyword evidence="7 9" id="KW-1133">Transmembrane helix</keyword>
<evidence type="ECO:0000313" key="12">
    <source>
        <dbReference type="EMBL" id="KXB67314.1"/>
    </source>
</evidence>
<dbReference type="FunFam" id="3.40.50.300:FF:000221">
    <property type="entry name" value="Multidrug ABC transporter ATP-binding protein"/>
    <property type="match status" value="1"/>
</dbReference>
<accession>A0A134AI20</accession>
<feature type="transmembrane region" description="Helical" evidence="9">
    <location>
        <begin position="58"/>
        <end position="76"/>
    </location>
</feature>
<feature type="transmembrane region" description="Helical" evidence="9">
    <location>
        <begin position="20"/>
        <end position="46"/>
    </location>
</feature>
<dbReference type="SUPFAM" id="SSF52540">
    <property type="entry name" value="P-loop containing nucleoside triphosphate hydrolases"/>
    <property type="match status" value="1"/>
</dbReference>
<evidence type="ECO:0000256" key="4">
    <source>
        <dbReference type="ARBA" id="ARBA00022692"/>
    </source>
</evidence>
<dbReference type="InterPro" id="IPR039421">
    <property type="entry name" value="Type_1_exporter"/>
</dbReference>
<dbReference type="PROSITE" id="PS50893">
    <property type="entry name" value="ABC_TRANSPORTER_2"/>
    <property type="match status" value="1"/>
</dbReference>
<keyword evidence="5" id="KW-0547">Nucleotide-binding</keyword>
<evidence type="ECO:0000256" key="5">
    <source>
        <dbReference type="ARBA" id="ARBA00022741"/>
    </source>
</evidence>
<keyword evidence="8 9" id="KW-0472">Membrane</keyword>
<keyword evidence="6 12" id="KW-0067">ATP-binding</keyword>
<dbReference type="GO" id="GO:0034040">
    <property type="term" value="F:ATPase-coupled lipid transmembrane transporter activity"/>
    <property type="evidence" value="ECO:0007669"/>
    <property type="project" value="TreeGrafter"/>
</dbReference>
<dbReference type="Pfam" id="PF00664">
    <property type="entry name" value="ABC_membrane"/>
    <property type="match status" value="1"/>
</dbReference>
<dbReference type="InterPro" id="IPR036640">
    <property type="entry name" value="ABC1_TM_sf"/>
</dbReference>
<dbReference type="InterPro" id="IPR003439">
    <property type="entry name" value="ABC_transporter-like_ATP-bd"/>
</dbReference>
<dbReference type="GO" id="GO:0140359">
    <property type="term" value="F:ABC-type transporter activity"/>
    <property type="evidence" value="ECO:0007669"/>
    <property type="project" value="InterPro"/>
</dbReference>
<evidence type="ECO:0000256" key="6">
    <source>
        <dbReference type="ARBA" id="ARBA00022840"/>
    </source>
</evidence>
<evidence type="ECO:0000259" key="11">
    <source>
        <dbReference type="PROSITE" id="PS50929"/>
    </source>
</evidence>